<protein>
    <submittedName>
        <fullName evidence="1">Uncharacterized protein</fullName>
    </submittedName>
</protein>
<dbReference type="Proteomes" id="UP000002424">
    <property type="component" value="Chromosome"/>
</dbReference>
<accession>C1DNA6</accession>
<dbReference type="HOGENOM" id="CLU_3387794_0_0_6"/>
<dbReference type="EMBL" id="CP001157">
    <property type="protein sequence ID" value="ACO79273.1"/>
    <property type="molecule type" value="Genomic_DNA"/>
</dbReference>
<organism evidence="1 2">
    <name type="scientific">Azotobacter vinelandii (strain DJ / ATCC BAA-1303)</name>
    <dbReference type="NCBI Taxonomy" id="322710"/>
    <lineage>
        <taxon>Bacteria</taxon>
        <taxon>Pseudomonadati</taxon>
        <taxon>Pseudomonadota</taxon>
        <taxon>Gammaproteobacteria</taxon>
        <taxon>Pseudomonadales</taxon>
        <taxon>Pseudomonadaceae</taxon>
        <taxon>Azotobacter</taxon>
    </lineage>
</organism>
<sequence>MSGIRLSPSPCEPIQTGIIVPIYALSKHKKGI</sequence>
<evidence type="ECO:0000313" key="2">
    <source>
        <dbReference type="Proteomes" id="UP000002424"/>
    </source>
</evidence>
<reference evidence="1 2" key="1">
    <citation type="journal article" date="2009" name="J. Bacteriol.">
        <title>Genome sequence of Azotobacter vinelandii, an obligate aerobe specialized to support diverse anaerobic metabolic processes.</title>
        <authorList>
            <person name="Setubal J.C."/>
            <person name="dos Santos P."/>
            <person name="Goldman B.S."/>
            <person name="Ertesvag H."/>
            <person name="Espin G."/>
            <person name="Rubio L.M."/>
            <person name="Valla S."/>
            <person name="Almeida N.F."/>
            <person name="Balasubramanian D."/>
            <person name="Cromes L."/>
            <person name="Curatti L."/>
            <person name="Du Z."/>
            <person name="Godsy E."/>
            <person name="Goodner B."/>
            <person name="Hellner-Burris K."/>
            <person name="Hernandez J.A."/>
            <person name="Houmiel K."/>
            <person name="Imperial J."/>
            <person name="Kennedy C."/>
            <person name="Larson T.J."/>
            <person name="Latreille P."/>
            <person name="Ligon L.S."/>
            <person name="Lu J."/>
            <person name="Maerk M."/>
            <person name="Miller N.M."/>
            <person name="Norton S."/>
            <person name="O'Carroll I.P."/>
            <person name="Paulsen I."/>
            <person name="Raulfs E.C."/>
            <person name="Roemer R."/>
            <person name="Rosser J."/>
            <person name="Segura D."/>
            <person name="Slater S."/>
            <person name="Stricklin S.L."/>
            <person name="Studholme D.J."/>
            <person name="Sun J."/>
            <person name="Viana C.J."/>
            <person name="Wallin E."/>
            <person name="Wang B."/>
            <person name="Wheeler C."/>
            <person name="Zhu H."/>
            <person name="Dean D.R."/>
            <person name="Dixon R."/>
            <person name="Wood D."/>
        </authorList>
    </citation>
    <scope>NUCLEOTIDE SEQUENCE [LARGE SCALE GENOMIC DNA]</scope>
    <source>
        <strain evidence="2">DJ / ATCC BAA-1303</strain>
    </source>
</reference>
<proteinExistence type="predicted"/>
<dbReference type="KEGG" id="avn:Avin_31090"/>
<gene>
    <name evidence="1" type="ordered locus">Avin_31090</name>
</gene>
<dbReference type="EnsemblBacteria" id="ACO79273">
    <property type="protein sequence ID" value="ACO79273"/>
    <property type="gene ID" value="Avin_31090"/>
</dbReference>
<evidence type="ECO:0000313" key="1">
    <source>
        <dbReference type="EMBL" id="ACO79273.1"/>
    </source>
</evidence>
<dbReference type="STRING" id="322710.Avin_31090"/>
<keyword evidence="2" id="KW-1185">Reference proteome</keyword>
<dbReference type="AlphaFoldDB" id="C1DNA6"/>
<name>C1DNA6_AZOVD</name>